<keyword evidence="7" id="KW-0067">ATP-binding</keyword>
<feature type="compositionally biased region" description="Basic and acidic residues" evidence="9">
    <location>
        <begin position="1"/>
        <end position="13"/>
    </location>
</feature>
<keyword evidence="8" id="KW-0902">Two-component regulatory system</keyword>
<proteinExistence type="predicted"/>
<evidence type="ECO:0000256" key="10">
    <source>
        <dbReference type="SAM" id="Phobius"/>
    </source>
</evidence>
<sequence>MDVRLARVREHPPPPEGRLNNEPTTTPGAPMRAPGAVAIPKPPGVVRQFFLTHPRLSDLLVVLVYLGWAVLLSIGRDGGPPLWVIGTLALVGAASLLVRRTRPLLAFAASGALLLVSGFVGTFSESLLPLLAVYAVAVYRSSRAAWACFGLGAVASVGHGALVGFGIGVGPWVAAAVSPEGVETNAIVTWANNAVPAVVLLLVATLIGTNVGGRVRYVAALLDRAAQLERERDQQATIAGAQERERIAREMHDVIAHSLSVMIALSEGAHASVPNRPDEARVAMGRAAETGRRTLTEVRRLLGSVRAAPDDASTESAPQPGVGQLMALSEEFARAGLPVRLDLSGTPAEDTALGLTVYRIVQESLTNALRHATGAREVRARVSWSVDSAEIVVEDDAPHRSGDGDAGGDVGRGLLGIRERAALYGGEAEAGPRDGTGWRVSVRLPRKDEDS</sequence>
<feature type="domain" description="DUF7134" evidence="13">
    <location>
        <begin position="47"/>
        <end position="158"/>
    </location>
</feature>
<organism evidence="14 15">
    <name type="scientific">Labedella endophytica</name>
    <dbReference type="NCBI Taxonomy" id="1523160"/>
    <lineage>
        <taxon>Bacteria</taxon>
        <taxon>Bacillati</taxon>
        <taxon>Actinomycetota</taxon>
        <taxon>Actinomycetes</taxon>
        <taxon>Micrococcales</taxon>
        <taxon>Microbacteriaceae</taxon>
        <taxon>Labedella</taxon>
    </lineage>
</organism>
<evidence type="ECO:0000259" key="13">
    <source>
        <dbReference type="Pfam" id="PF23539"/>
    </source>
</evidence>
<dbReference type="Gene3D" id="3.30.565.10">
    <property type="entry name" value="Histidine kinase-like ATPase, C-terminal domain"/>
    <property type="match status" value="1"/>
</dbReference>
<dbReference type="PANTHER" id="PTHR24421">
    <property type="entry name" value="NITRATE/NITRITE SENSOR PROTEIN NARX-RELATED"/>
    <property type="match status" value="1"/>
</dbReference>
<dbReference type="PANTHER" id="PTHR24421:SF10">
    <property type="entry name" value="NITRATE_NITRITE SENSOR PROTEIN NARQ"/>
    <property type="match status" value="1"/>
</dbReference>
<dbReference type="SUPFAM" id="SSF55874">
    <property type="entry name" value="ATPase domain of HSP90 chaperone/DNA topoisomerase II/histidine kinase"/>
    <property type="match status" value="1"/>
</dbReference>
<keyword evidence="15" id="KW-1185">Reference proteome</keyword>
<dbReference type="Pfam" id="PF23539">
    <property type="entry name" value="DUF7134"/>
    <property type="match status" value="1"/>
</dbReference>
<evidence type="ECO:0000256" key="7">
    <source>
        <dbReference type="ARBA" id="ARBA00022840"/>
    </source>
</evidence>
<feature type="region of interest" description="Disordered" evidence="9">
    <location>
        <begin position="1"/>
        <end position="29"/>
    </location>
</feature>
<dbReference type="GO" id="GO:0005524">
    <property type="term" value="F:ATP binding"/>
    <property type="evidence" value="ECO:0007669"/>
    <property type="project" value="UniProtKB-KW"/>
</dbReference>
<dbReference type="InterPro" id="IPR011712">
    <property type="entry name" value="Sig_transdc_His_kin_sub3_dim/P"/>
</dbReference>
<keyword evidence="4" id="KW-0808">Transferase</keyword>
<evidence type="ECO:0000313" key="15">
    <source>
        <dbReference type="Proteomes" id="UP000274909"/>
    </source>
</evidence>
<dbReference type="InterPro" id="IPR036890">
    <property type="entry name" value="HATPase_C_sf"/>
</dbReference>
<reference evidence="14 15" key="1">
    <citation type="submission" date="2018-12" db="EMBL/GenBank/DDBJ databases">
        <authorList>
            <person name="Li F."/>
        </authorList>
    </citation>
    <scope>NUCLEOTIDE SEQUENCE [LARGE SCALE GENOMIC DNA]</scope>
    <source>
        <strain evidence="14 15">EGI 6500705</strain>
    </source>
</reference>
<evidence type="ECO:0000259" key="11">
    <source>
        <dbReference type="Pfam" id="PF02518"/>
    </source>
</evidence>
<feature type="transmembrane region" description="Helical" evidence="10">
    <location>
        <begin position="187"/>
        <end position="207"/>
    </location>
</feature>
<feature type="domain" description="Signal transduction histidine kinase subgroup 3 dimerisation and phosphoacceptor" evidence="12">
    <location>
        <begin position="243"/>
        <end position="307"/>
    </location>
</feature>
<protein>
    <recommendedName>
        <fullName evidence="2">histidine kinase</fullName>
        <ecNumber evidence="2">2.7.13.3</ecNumber>
    </recommendedName>
</protein>
<evidence type="ECO:0000256" key="4">
    <source>
        <dbReference type="ARBA" id="ARBA00022679"/>
    </source>
</evidence>
<dbReference type="InterPro" id="IPR050482">
    <property type="entry name" value="Sensor_HK_TwoCompSys"/>
</dbReference>
<dbReference type="EC" id="2.7.13.3" evidence="2"/>
<dbReference type="Proteomes" id="UP000274909">
    <property type="component" value="Unassembled WGS sequence"/>
</dbReference>
<evidence type="ECO:0000256" key="5">
    <source>
        <dbReference type="ARBA" id="ARBA00022741"/>
    </source>
</evidence>
<name>A0A3S0X7H6_9MICO</name>
<dbReference type="Pfam" id="PF02518">
    <property type="entry name" value="HATPase_c"/>
    <property type="match status" value="1"/>
</dbReference>
<evidence type="ECO:0000313" key="14">
    <source>
        <dbReference type="EMBL" id="RUQ96934.1"/>
    </source>
</evidence>
<keyword evidence="10" id="KW-0812">Transmembrane</keyword>
<gene>
    <name evidence="14" type="ORF">ELQ94_16945</name>
</gene>
<keyword evidence="10" id="KW-1133">Transmembrane helix</keyword>
<evidence type="ECO:0000256" key="3">
    <source>
        <dbReference type="ARBA" id="ARBA00022553"/>
    </source>
</evidence>
<evidence type="ECO:0000256" key="9">
    <source>
        <dbReference type="SAM" id="MobiDB-lite"/>
    </source>
</evidence>
<feature type="transmembrane region" description="Helical" evidence="10">
    <location>
        <begin position="144"/>
        <end position="175"/>
    </location>
</feature>
<feature type="domain" description="Histidine kinase/HSP90-like ATPase" evidence="11">
    <location>
        <begin position="356"/>
        <end position="447"/>
    </location>
</feature>
<dbReference type="GO" id="GO:0000155">
    <property type="term" value="F:phosphorelay sensor kinase activity"/>
    <property type="evidence" value="ECO:0007669"/>
    <property type="project" value="InterPro"/>
</dbReference>
<dbReference type="Pfam" id="PF07730">
    <property type="entry name" value="HisKA_3"/>
    <property type="match status" value="1"/>
</dbReference>
<accession>A0A3S0X7H6</accession>
<keyword evidence="10" id="KW-0472">Membrane</keyword>
<dbReference type="InterPro" id="IPR003594">
    <property type="entry name" value="HATPase_dom"/>
</dbReference>
<feature type="region of interest" description="Disordered" evidence="9">
    <location>
        <begin position="425"/>
        <end position="451"/>
    </location>
</feature>
<evidence type="ECO:0000256" key="8">
    <source>
        <dbReference type="ARBA" id="ARBA00023012"/>
    </source>
</evidence>
<evidence type="ECO:0000256" key="2">
    <source>
        <dbReference type="ARBA" id="ARBA00012438"/>
    </source>
</evidence>
<dbReference type="OrthoDB" id="227596at2"/>
<feature type="transmembrane region" description="Helical" evidence="10">
    <location>
        <begin position="81"/>
        <end position="98"/>
    </location>
</feature>
<evidence type="ECO:0000256" key="1">
    <source>
        <dbReference type="ARBA" id="ARBA00000085"/>
    </source>
</evidence>
<dbReference type="InterPro" id="IPR055558">
    <property type="entry name" value="DUF7134"/>
</dbReference>
<keyword evidence="6" id="KW-0418">Kinase</keyword>
<feature type="transmembrane region" description="Helical" evidence="10">
    <location>
        <begin position="105"/>
        <end position="124"/>
    </location>
</feature>
<keyword evidence="5" id="KW-0547">Nucleotide-binding</keyword>
<dbReference type="GO" id="GO:0016020">
    <property type="term" value="C:membrane"/>
    <property type="evidence" value="ECO:0007669"/>
    <property type="project" value="InterPro"/>
</dbReference>
<dbReference type="GO" id="GO:0046983">
    <property type="term" value="F:protein dimerization activity"/>
    <property type="evidence" value="ECO:0007669"/>
    <property type="project" value="InterPro"/>
</dbReference>
<evidence type="ECO:0000256" key="6">
    <source>
        <dbReference type="ARBA" id="ARBA00022777"/>
    </source>
</evidence>
<evidence type="ECO:0000259" key="12">
    <source>
        <dbReference type="Pfam" id="PF07730"/>
    </source>
</evidence>
<comment type="caution">
    <text evidence="14">The sequence shown here is derived from an EMBL/GenBank/DDBJ whole genome shotgun (WGS) entry which is preliminary data.</text>
</comment>
<comment type="catalytic activity">
    <reaction evidence="1">
        <text>ATP + protein L-histidine = ADP + protein N-phospho-L-histidine.</text>
        <dbReference type="EC" id="2.7.13.3"/>
    </reaction>
</comment>
<dbReference type="Gene3D" id="1.20.5.1930">
    <property type="match status" value="1"/>
</dbReference>
<dbReference type="EMBL" id="RZGZ01000007">
    <property type="protein sequence ID" value="RUQ96934.1"/>
    <property type="molecule type" value="Genomic_DNA"/>
</dbReference>
<dbReference type="AlphaFoldDB" id="A0A3S0X7H6"/>
<dbReference type="CDD" id="cd16917">
    <property type="entry name" value="HATPase_UhpB-NarQ-NarX-like"/>
    <property type="match status" value="1"/>
</dbReference>
<feature type="transmembrane region" description="Helical" evidence="10">
    <location>
        <begin position="56"/>
        <end position="75"/>
    </location>
</feature>
<keyword evidence="3" id="KW-0597">Phosphoprotein</keyword>